<organism evidence="3 4">
    <name type="scientific">Schizosaccharomyces osmophilus</name>
    <dbReference type="NCBI Taxonomy" id="2545709"/>
    <lineage>
        <taxon>Eukaryota</taxon>
        <taxon>Fungi</taxon>
        <taxon>Dikarya</taxon>
        <taxon>Ascomycota</taxon>
        <taxon>Taphrinomycotina</taxon>
        <taxon>Schizosaccharomycetes</taxon>
        <taxon>Schizosaccharomycetales</taxon>
        <taxon>Schizosaccharomycetaceae</taxon>
        <taxon>Schizosaccharomyces</taxon>
    </lineage>
</organism>
<evidence type="ECO:0000313" key="3">
    <source>
        <dbReference type="EMBL" id="WBW71815.1"/>
    </source>
</evidence>
<dbReference type="Pfam" id="PF05347">
    <property type="entry name" value="Complex1_LYR"/>
    <property type="match status" value="1"/>
</dbReference>
<dbReference type="CDD" id="cd20264">
    <property type="entry name" value="Complex1_LYR_LYRM4"/>
    <property type="match status" value="1"/>
</dbReference>
<protein>
    <submittedName>
        <fullName evidence="3">Mitochondrial [2Fe-2S] cluster assembly protein, LYR family Isd11</fullName>
    </submittedName>
</protein>
<evidence type="ECO:0000256" key="1">
    <source>
        <dbReference type="ARBA" id="ARBA00009508"/>
    </source>
</evidence>
<dbReference type="GO" id="GO:0005739">
    <property type="term" value="C:mitochondrion"/>
    <property type="evidence" value="ECO:0007669"/>
    <property type="project" value="TreeGrafter"/>
</dbReference>
<dbReference type="KEGG" id="som:SOMG_00608"/>
<dbReference type="RefSeq" id="XP_056036058.1">
    <property type="nucleotide sequence ID" value="XM_056179402.1"/>
</dbReference>
<comment type="similarity">
    <text evidence="1">Belongs to the complex I LYR family.</text>
</comment>
<dbReference type="GO" id="GO:0016226">
    <property type="term" value="P:iron-sulfur cluster assembly"/>
    <property type="evidence" value="ECO:0007669"/>
    <property type="project" value="InterPro"/>
</dbReference>
<reference evidence="3 4" key="1">
    <citation type="journal article" date="2023" name="G3 (Bethesda)">
        <title>A high-quality reference genome for the fission yeast Schizosaccharomyces osmophilus.</title>
        <authorList>
            <person name="Jia G.S."/>
            <person name="Zhang W.C."/>
            <person name="Liang Y."/>
            <person name="Liu X.H."/>
            <person name="Rhind N."/>
            <person name="Pidoux A."/>
            <person name="Brysch-Herzberg M."/>
            <person name="Du L.L."/>
        </authorList>
    </citation>
    <scope>NUCLEOTIDE SEQUENCE [LARGE SCALE GENOMIC DNA]</scope>
    <source>
        <strain evidence="3 4">CBS 15793</strain>
    </source>
</reference>
<feature type="domain" description="Complex 1 LYR protein" evidence="2">
    <location>
        <begin position="9"/>
        <end position="62"/>
    </location>
</feature>
<evidence type="ECO:0000259" key="2">
    <source>
        <dbReference type="Pfam" id="PF05347"/>
    </source>
</evidence>
<dbReference type="PANTHER" id="PTHR13166:SF7">
    <property type="entry name" value="LYR MOTIF-CONTAINING PROTEIN 4"/>
    <property type="match status" value="1"/>
</dbReference>
<dbReference type="InterPro" id="IPR008011">
    <property type="entry name" value="Complex1_LYR_dom"/>
</dbReference>
<name>A0AAE9W9I1_9SCHI</name>
<dbReference type="PANTHER" id="PTHR13166">
    <property type="entry name" value="PROTEIN C6ORF149"/>
    <property type="match status" value="1"/>
</dbReference>
<sequence length="101" mass="12026">MASNRQTFVHLYRDLMKTAKIFPYTYREYTLRRTRDKFKELKNVTDPSLVHEFEQEARHLLGVVQRQTTLNGMYNKRNLVVENTDNAEVNVKKSFENASQL</sequence>
<gene>
    <name evidence="3" type="primary">isd11</name>
    <name evidence="3" type="ORF">SOMG_00608</name>
</gene>
<dbReference type="AlphaFoldDB" id="A0AAE9W9I1"/>
<evidence type="ECO:0000313" key="4">
    <source>
        <dbReference type="Proteomes" id="UP001212411"/>
    </source>
</evidence>
<dbReference type="Proteomes" id="UP001212411">
    <property type="component" value="Chromosome 1"/>
</dbReference>
<dbReference type="InterPro" id="IPR045297">
    <property type="entry name" value="Complex1_LYR_LYRM4"/>
</dbReference>
<dbReference type="GO" id="GO:1990221">
    <property type="term" value="C:L-cysteine desulfurase complex"/>
    <property type="evidence" value="ECO:0007669"/>
    <property type="project" value="TreeGrafter"/>
</dbReference>
<dbReference type="GeneID" id="80874091"/>
<proteinExistence type="inferred from homology"/>
<keyword evidence="4" id="KW-1185">Reference proteome</keyword>
<dbReference type="EMBL" id="CP115611">
    <property type="protein sequence ID" value="WBW71815.1"/>
    <property type="molecule type" value="Genomic_DNA"/>
</dbReference>
<dbReference type="InterPro" id="IPR051522">
    <property type="entry name" value="ISC_assembly_LYR"/>
</dbReference>
<accession>A0AAE9W9I1</accession>